<reference evidence="1 2" key="1">
    <citation type="submission" date="2011-07" db="EMBL/GenBank/DDBJ databases">
        <title>Viral Tagging: a high-throughput approach to explore virus-host interactions.</title>
        <authorList>
            <person name="Deng L."/>
            <person name="Sullivan M.B."/>
            <person name="Poulos B."/>
            <person name="Ignacio Espinoza J.C."/>
        </authorList>
    </citation>
    <scope>NUCLEOTIDE SEQUENCE [LARGE SCALE GENOMIC DNA]</scope>
</reference>
<name>H8ZN26_9CAUD</name>
<dbReference type="KEGG" id="vg:14005311"/>
<evidence type="ECO:0000313" key="1">
    <source>
        <dbReference type="EMBL" id="AFD02887.1"/>
    </source>
</evidence>
<protein>
    <submittedName>
        <fullName evidence="1">Uncharacterized protein</fullName>
    </submittedName>
</protein>
<dbReference type="Proteomes" id="UP000007597">
    <property type="component" value="Segment"/>
</dbReference>
<organism evidence="1 2">
    <name type="scientific">Synechococcus phage metaG-MbCM1</name>
    <dbReference type="NCBI Taxonomy" id="1079999"/>
    <lineage>
        <taxon>Viruses</taxon>
        <taxon>Duplodnaviria</taxon>
        <taxon>Heunggongvirae</taxon>
        <taxon>Uroviricota</taxon>
        <taxon>Caudoviricetes</taxon>
        <taxon>Pantevenvirales</taxon>
        <taxon>Kyanoviridae</taxon>
        <taxon>Galenevirus</taxon>
        <taxon>Galenevirus mbcm1</taxon>
    </lineage>
</organism>
<dbReference type="RefSeq" id="YP_007001538.1">
    <property type="nucleotide sequence ID" value="NC_019443.1"/>
</dbReference>
<proteinExistence type="predicted"/>
<dbReference type="GeneID" id="14005311"/>
<dbReference type="EMBL" id="JN371769">
    <property type="protein sequence ID" value="AFD02887.1"/>
    <property type="molecule type" value="Genomic_DNA"/>
</dbReference>
<accession>H8ZN26</accession>
<keyword evidence="2" id="KW-1185">Reference proteome</keyword>
<dbReference type="OrthoDB" id="23687at10239"/>
<evidence type="ECO:0000313" key="2">
    <source>
        <dbReference type="Proteomes" id="UP000007597"/>
    </source>
</evidence>
<sequence length="119" mass="13428">MKALVHTTAGLVCQFVEDADTFEAHSDYAWKDIDETGLSFVAGTDQPPDFDYDQSTDTISRKTITPEPYDMQRKFAYNELPEQLDQLWHDIDDGKLGEAAKTGIWYNGVKSTKDAYPKG</sequence>